<gene>
    <name evidence="1" type="ORF">COLO4_26086</name>
</gene>
<evidence type="ECO:0000313" key="2">
    <source>
        <dbReference type="Proteomes" id="UP000187203"/>
    </source>
</evidence>
<name>A0A1R3HYW1_9ROSI</name>
<reference evidence="2" key="1">
    <citation type="submission" date="2013-09" db="EMBL/GenBank/DDBJ databases">
        <title>Corchorus olitorius genome sequencing.</title>
        <authorList>
            <person name="Alam M."/>
            <person name="Haque M.S."/>
            <person name="Islam M.S."/>
            <person name="Emdad E.M."/>
            <person name="Islam M.M."/>
            <person name="Ahmed B."/>
            <person name="Halim A."/>
            <person name="Hossen Q.M.M."/>
            <person name="Hossain M.Z."/>
            <person name="Ahmed R."/>
            <person name="Khan M.M."/>
            <person name="Islam R."/>
            <person name="Rashid M.M."/>
            <person name="Khan S.A."/>
            <person name="Rahman M.S."/>
            <person name="Alam M."/>
            <person name="Yahiya A.S."/>
            <person name="Khan M.S."/>
            <person name="Azam M.S."/>
            <person name="Haque T."/>
            <person name="Lashkar M.Z.H."/>
            <person name="Akhand A.I."/>
            <person name="Morshed G."/>
            <person name="Roy S."/>
            <person name="Uddin K.S."/>
            <person name="Rabeya T."/>
            <person name="Hossain A.S."/>
            <person name="Chowdhury A."/>
            <person name="Snigdha A.R."/>
            <person name="Mortoza M.S."/>
            <person name="Matin S.A."/>
            <person name="Hoque S.M.E."/>
            <person name="Islam M.K."/>
            <person name="Roy D.K."/>
            <person name="Haider R."/>
            <person name="Moosa M.M."/>
            <person name="Elias S.M."/>
            <person name="Hasan A.M."/>
            <person name="Jahan S."/>
            <person name="Shafiuddin M."/>
            <person name="Mahmood N."/>
            <person name="Shommy N.S."/>
        </authorList>
    </citation>
    <scope>NUCLEOTIDE SEQUENCE [LARGE SCALE GENOMIC DNA]</scope>
    <source>
        <strain evidence="2">cv. O-4</strain>
    </source>
</reference>
<sequence length="115" mass="13377">MAGHEYVSLKNLATLPKPGTPTPPLTGNLKTQYVKRKQPRFKNGVAIYWDEVLLRKEEEEDYENFGCFDFIDKFIIRTVRRFFDKAFGGLLGLPKFDETFVASPRMNQLRSHDFS</sequence>
<dbReference type="EMBL" id="AWUE01019205">
    <property type="protein sequence ID" value="OMO75469.1"/>
    <property type="molecule type" value="Genomic_DNA"/>
</dbReference>
<dbReference type="GO" id="GO:0016301">
    <property type="term" value="F:kinase activity"/>
    <property type="evidence" value="ECO:0007669"/>
    <property type="project" value="UniProtKB-KW"/>
</dbReference>
<keyword evidence="1" id="KW-0808">Transferase</keyword>
<keyword evidence="1" id="KW-0418">Kinase</keyword>
<evidence type="ECO:0000313" key="1">
    <source>
        <dbReference type="EMBL" id="OMO75469.1"/>
    </source>
</evidence>
<organism evidence="1 2">
    <name type="scientific">Corchorus olitorius</name>
    <dbReference type="NCBI Taxonomy" id="93759"/>
    <lineage>
        <taxon>Eukaryota</taxon>
        <taxon>Viridiplantae</taxon>
        <taxon>Streptophyta</taxon>
        <taxon>Embryophyta</taxon>
        <taxon>Tracheophyta</taxon>
        <taxon>Spermatophyta</taxon>
        <taxon>Magnoliopsida</taxon>
        <taxon>eudicotyledons</taxon>
        <taxon>Gunneridae</taxon>
        <taxon>Pentapetalae</taxon>
        <taxon>rosids</taxon>
        <taxon>malvids</taxon>
        <taxon>Malvales</taxon>
        <taxon>Malvaceae</taxon>
        <taxon>Grewioideae</taxon>
        <taxon>Apeibeae</taxon>
        <taxon>Corchorus</taxon>
    </lineage>
</organism>
<dbReference type="AlphaFoldDB" id="A0A1R3HYW1"/>
<keyword evidence="1" id="KW-0675">Receptor</keyword>
<proteinExistence type="predicted"/>
<keyword evidence="2" id="KW-1185">Reference proteome</keyword>
<comment type="caution">
    <text evidence="1">The sequence shown here is derived from an EMBL/GenBank/DDBJ whole genome shotgun (WGS) entry which is preliminary data.</text>
</comment>
<accession>A0A1R3HYW1</accession>
<protein>
    <submittedName>
        <fullName evidence="1">Receptor-like protein kinase</fullName>
    </submittedName>
</protein>
<dbReference type="Proteomes" id="UP000187203">
    <property type="component" value="Unassembled WGS sequence"/>
</dbReference>
<dbReference type="OrthoDB" id="1176744at2759"/>